<feature type="region of interest" description="Disordered" evidence="7">
    <location>
        <begin position="1"/>
        <end position="38"/>
    </location>
</feature>
<dbReference type="InterPro" id="IPR024298">
    <property type="entry name" value="Sec16_Sec23-bd"/>
</dbReference>
<organism evidence="10 11">
    <name type="scientific">Chara braunii</name>
    <name type="common">Braun's stonewort</name>
    <dbReference type="NCBI Taxonomy" id="69332"/>
    <lineage>
        <taxon>Eukaryota</taxon>
        <taxon>Viridiplantae</taxon>
        <taxon>Streptophyta</taxon>
        <taxon>Charophyceae</taxon>
        <taxon>Charales</taxon>
        <taxon>Characeae</taxon>
        <taxon>Chara</taxon>
    </lineage>
</organism>
<dbReference type="GO" id="GO:0007030">
    <property type="term" value="P:Golgi organization"/>
    <property type="evidence" value="ECO:0007669"/>
    <property type="project" value="TreeGrafter"/>
</dbReference>
<dbReference type="InterPro" id="IPR024340">
    <property type="entry name" value="Sec16_CCD"/>
</dbReference>
<feature type="domain" description="Sec16 Sec23-binding" evidence="8">
    <location>
        <begin position="1089"/>
        <end position="1372"/>
    </location>
</feature>
<dbReference type="OrthoDB" id="8918678at2759"/>
<keyword evidence="11" id="KW-1185">Reference proteome</keyword>
<dbReference type="GO" id="GO:0070971">
    <property type="term" value="C:endoplasmic reticulum exit site"/>
    <property type="evidence" value="ECO:0007669"/>
    <property type="project" value="UniProtKB-ARBA"/>
</dbReference>
<feature type="compositionally biased region" description="Low complexity" evidence="7">
    <location>
        <begin position="1567"/>
        <end position="1581"/>
    </location>
</feature>
<evidence type="ECO:0000313" key="11">
    <source>
        <dbReference type="Proteomes" id="UP000265515"/>
    </source>
</evidence>
<comment type="subcellular location">
    <subcellularLocation>
        <location evidence="1">Endoplasmic reticulum</location>
    </subcellularLocation>
    <subcellularLocation>
        <location evidence="6">Golgi apparatus membrane</location>
    </subcellularLocation>
</comment>
<comment type="caution">
    <text evidence="10">The sequence shown here is derived from an EMBL/GenBank/DDBJ whole genome shotgun (WGS) entry which is preliminary data.</text>
</comment>
<dbReference type="PANTHER" id="PTHR13402:SF6">
    <property type="entry name" value="SECRETORY 16, ISOFORM I"/>
    <property type="match status" value="1"/>
</dbReference>
<accession>A0A388JUE0</accession>
<protein>
    <recommendedName>
        <fullName evidence="6">Protein transport protein sec16</fullName>
    </recommendedName>
</protein>
<feature type="region of interest" description="Disordered" evidence="7">
    <location>
        <begin position="1399"/>
        <end position="1456"/>
    </location>
</feature>
<dbReference type="GO" id="GO:0016192">
    <property type="term" value="P:vesicle-mediated transport"/>
    <property type="evidence" value="ECO:0007669"/>
    <property type="project" value="UniProtKB-KW"/>
</dbReference>
<dbReference type="GO" id="GO:0070973">
    <property type="term" value="P:protein localization to endoplasmic reticulum exit site"/>
    <property type="evidence" value="ECO:0007669"/>
    <property type="project" value="TreeGrafter"/>
</dbReference>
<feature type="compositionally biased region" description="Basic and acidic residues" evidence="7">
    <location>
        <begin position="1908"/>
        <end position="1917"/>
    </location>
</feature>
<dbReference type="Gene3D" id="1.25.40.1030">
    <property type="match status" value="1"/>
</dbReference>
<feature type="compositionally biased region" description="Gly residues" evidence="7">
    <location>
        <begin position="1889"/>
        <end position="1903"/>
    </location>
</feature>
<keyword evidence="3 6" id="KW-0813">Transport</keyword>
<feature type="region of interest" description="Disordered" evidence="7">
    <location>
        <begin position="268"/>
        <end position="340"/>
    </location>
</feature>
<feature type="compositionally biased region" description="Polar residues" evidence="7">
    <location>
        <begin position="784"/>
        <end position="800"/>
    </location>
</feature>
<evidence type="ECO:0000256" key="7">
    <source>
        <dbReference type="SAM" id="MobiDB-lite"/>
    </source>
</evidence>
<evidence type="ECO:0000259" key="9">
    <source>
        <dbReference type="Pfam" id="PF12932"/>
    </source>
</evidence>
<feature type="region of interest" description="Disordered" evidence="7">
    <location>
        <begin position="716"/>
        <end position="812"/>
    </location>
</feature>
<evidence type="ECO:0000256" key="6">
    <source>
        <dbReference type="RuleBase" id="RU364101"/>
    </source>
</evidence>
<feature type="compositionally biased region" description="Basic and acidic residues" evidence="7">
    <location>
        <begin position="319"/>
        <end position="329"/>
    </location>
</feature>
<dbReference type="GO" id="GO:0015031">
    <property type="term" value="P:protein transport"/>
    <property type="evidence" value="ECO:0007669"/>
    <property type="project" value="UniProtKB-KW"/>
</dbReference>
<dbReference type="Gramene" id="GBG61429">
    <property type="protein sequence ID" value="GBG61429"/>
    <property type="gene ID" value="CBR_g21774"/>
</dbReference>
<evidence type="ECO:0000256" key="1">
    <source>
        <dbReference type="ARBA" id="ARBA00004240"/>
    </source>
</evidence>
<reference evidence="10 11" key="1">
    <citation type="journal article" date="2018" name="Cell">
        <title>The Chara Genome: Secondary Complexity and Implications for Plant Terrestrialization.</title>
        <authorList>
            <person name="Nishiyama T."/>
            <person name="Sakayama H."/>
            <person name="Vries J.D."/>
            <person name="Buschmann H."/>
            <person name="Saint-Marcoux D."/>
            <person name="Ullrich K.K."/>
            <person name="Haas F.B."/>
            <person name="Vanderstraeten L."/>
            <person name="Becker D."/>
            <person name="Lang D."/>
            <person name="Vosolsobe S."/>
            <person name="Rombauts S."/>
            <person name="Wilhelmsson P.K.I."/>
            <person name="Janitza P."/>
            <person name="Kern R."/>
            <person name="Heyl A."/>
            <person name="Rumpler F."/>
            <person name="Villalobos L.I.A.C."/>
            <person name="Clay J.M."/>
            <person name="Skokan R."/>
            <person name="Toyoda A."/>
            <person name="Suzuki Y."/>
            <person name="Kagoshima H."/>
            <person name="Schijlen E."/>
            <person name="Tajeshwar N."/>
            <person name="Catarino B."/>
            <person name="Hetherington A.J."/>
            <person name="Saltykova A."/>
            <person name="Bonnot C."/>
            <person name="Breuninger H."/>
            <person name="Symeonidi A."/>
            <person name="Radhakrishnan G.V."/>
            <person name="Van Nieuwerburgh F."/>
            <person name="Deforce D."/>
            <person name="Chang C."/>
            <person name="Karol K.G."/>
            <person name="Hedrich R."/>
            <person name="Ulvskov P."/>
            <person name="Glockner G."/>
            <person name="Delwiche C.F."/>
            <person name="Petrasek J."/>
            <person name="Van de Peer Y."/>
            <person name="Friml J."/>
            <person name="Beilby M."/>
            <person name="Dolan L."/>
            <person name="Kohara Y."/>
            <person name="Sugano S."/>
            <person name="Fujiyama A."/>
            <person name="Delaux P.-M."/>
            <person name="Quint M."/>
            <person name="TheiBen G."/>
            <person name="Hagemann M."/>
            <person name="Harholt J."/>
            <person name="Dunand C."/>
            <person name="Zachgo S."/>
            <person name="Langdale J."/>
            <person name="Maumus F."/>
            <person name="Straeten D.V.D."/>
            <person name="Gould S.B."/>
            <person name="Rensing S.A."/>
        </authorList>
    </citation>
    <scope>NUCLEOTIDE SEQUENCE [LARGE SCALE GENOMIC DNA]</scope>
    <source>
        <strain evidence="10 11">S276</strain>
    </source>
</reference>
<feature type="compositionally biased region" description="Low complexity" evidence="7">
    <location>
        <begin position="1756"/>
        <end position="1772"/>
    </location>
</feature>
<evidence type="ECO:0000259" key="8">
    <source>
        <dbReference type="Pfam" id="PF12931"/>
    </source>
</evidence>
<dbReference type="PANTHER" id="PTHR13402">
    <property type="entry name" value="RGPR-RELATED"/>
    <property type="match status" value="1"/>
</dbReference>
<dbReference type="GO" id="GO:0012507">
    <property type="term" value="C:ER to Golgi transport vesicle membrane"/>
    <property type="evidence" value="ECO:0007669"/>
    <property type="project" value="TreeGrafter"/>
</dbReference>
<feature type="domain" description="Sec16 central conserved" evidence="9">
    <location>
        <begin position="894"/>
        <end position="1023"/>
    </location>
</feature>
<feature type="compositionally biased region" description="Polar residues" evidence="7">
    <location>
        <begin position="1803"/>
        <end position="1816"/>
    </location>
</feature>
<feature type="compositionally biased region" description="Basic and acidic residues" evidence="7">
    <location>
        <begin position="268"/>
        <end position="290"/>
    </location>
</feature>
<evidence type="ECO:0000256" key="3">
    <source>
        <dbReference type="ARBA" id="ARBA00022448"/>
    </source>
</evidence>
<feature type="compositionally biased region" description="Polar residues" evidence="7">
    <location>
        <begin position="1783"/>
        <end position="1794"/>
    </location>
</feature>
<proteinExistence type="inferred from homology"/>
<dbReference type="Pfam" id="PF12931">
    <property type="entry name" value="TPR_Sec16"/>
    <property type="match status" value="1"/>
</dbReference>
<keyword evidence="6" id="KW-0472">Membrane</keyword>
<dbReference type="Pfam" id="PF12932">
    <property type="entry name" value="Sec16"/>
    <property type="match status" value="1"/>
</dbReference>
<keyword evidence="6" id="KW-0653">Protein transport</keyword>
<feature type="region of interest" description="Disordered" evidence="7">
    <location>
        <begin position="74"/>
        <end position="120"/>
    </location>
</feature>
<feature type="region of interest" description="Disordered" evidence="7">
    <location>
        <begin position="1721"/>
        <end position="1832"/>
    </location>
</feature>
<evidence type="ECO:0000256" key="2">
    <source>
        <dbReference type="ARBA" id="ARBA00005927"/>
    </source>
</evidence>
<feature type="compositionally biased region" description="Low complexity" evidence="7">
    <location>
        <begin position="744"/>
        <end position="754"/>
    </location>
</feature>
<dbReference type="GO" id="GO:0000139">
    <property type="term" value="C:Golgi membrane"/>
    <property type="evidence" value="ECO:0007669"/>
    <property type="project" value="UniProtKB-SubCell"/>
</dbReference>
<dbReference type="Proteomes" id="UP000265515">
    <property type="component" value="Unassembled WGS sequence"/>
</dbReference>
<feature type="compositionally biased region" description="Gly residues" evidence="7">
    <location>
        <begin position="716"/>
        <end position="727"/>
    </location>
</feature>
<comment type="similarity">
    <text evidence="2 6">Belongs to the SEC16 family.</text>
</comment>
<keyword evidence="6" id="KW-0333">Golgi apparatus</keyword>
<feature type="region of interest" description="Disordered" evidence="7">
    <location>
        <begin position="1860"/>
        <end position="1931"/>
    </location>
</feature>
<gene>
    <name evidence="10" type="ORF">CBR_g21774</name>
</gene>
<feature type="compositionally biased region" description="Low complexity" evidence="7">
    <location>
        <begin position="95"/>
        <end position="109"/>
    </location>
</feature>
<feature type="region of interest" description="Disordered" evidence="7">
    <location>
        <begin position="834"/>
        <end position="856"/>
    </location>
</feature>
<keyword evidence="5 6" id="KW-0931">ER-Golgi transport</keyword>
<name>A0A388JUE0_CHABU</name>
<feature type="compositionally biased region" description="Polar residues" evidence="7">
    <location>
        <begin position="1523"/>
        <end position="1539"/>
    </location>
</feature>
<evidence type="ECO:0000256" key="5">
    <source>
        <dbReference type="ARBA" id="ARBA00022892"/>
    </source>
</evidence>
<evidence type="ECO:0000313" key="10">
    <source>
        <dbReference type="EMBL" id="GBG61429.1"/>
    </source>
</evidence>
<feature type="region of interest" description="Disordered" evidence="7">
    <location>
        <begin position="1499"/>
        <end position="1594"/>
    </location>
</feature>
<dbReference type="CDD" id="cd09233">
    <property type="entry name" value="ACE1-Sec16-like"/>
    <property type="match status" value="1"/>
</dbReference>
<dbReference type="STRING" id="69332.A0A388JUE0"/>
<evidence type="ECO:0000256" key="4">
    <source>
        <dbReference type="ARBA" id="ARBA00022824"/>
    </source>
</evidence>
<keyword evidence="4 6" id="KW-0256">Endoplasmic reticulum</keyword>
<sequence>MESGGAWRPLEEIGGEAGAFQDGSNSAERCVGSMGSARGRNHMPAELGTRAMADGQLGAAGWGAAARPEKVVGYPAQPATRGGGEANGKEVSATSNAVSCSPSLSSSTSPQHVAAADTRSSSGARLLPSLSFAFDDDAGDDEGDAAQFYEEAAAFEGRGEKGEDGNSGSVLRGDMKSNCPIITCGLVEEVGGKVGDGGDIGANSDGGGMGHLFGGVGCEPYVYEVDFSNSIALVEGKAGKNSFLQDDNPVSAAADTPLLRSAEARDVDVKKDTGGMELKESKEPTRKEGDEVCSPAAMENAAGWGGMEGDTAGTGGRGGDQDERERRQEQAGGGQRVSATQGMALAQAERTYSVSPIPFGGSTADFFAGGEEDADFFTQIAATAEEEDHHHSMMTATCAAPTEADGGALGWAYDGGFHAGGDQLTETGDDLTGGGITTGSPPNGYMQNACYLGGAGGPGQAFEYGWGGGGQGTEFGGDGYGGGAGHAAGLESVIQSAPGMADSGDFGIGASAEAPSAEMVESSLSGGAGNQTTGGQTWYGGEGYTSGGYWQRQQANECGGTEEGFQGGYGLMTQGDVVVEAGQQQQWYGLGGMEGRVGAGGNDSSTMDVQGESLHYTSEEYPGWRWNLVTQQWEVDPNTAAWPEHQEAAYVAQGGQDEGIVRSGEAGTQMQHADGGAMGVYKEYFPEKQPGGSQMMGGNEWYVDPQQQQQQFVGVSGGGKGFSGGGGEGDEISDKREGTAKRMGASSSSAEGSEYWGKGLGASASVALPGGGGGRMEEEKGRRASTSFGQSGWGGDSNQVPPVDHYASSGQYSDGGVISSTWNQDEASLRKADVMDGPSFSPQHQPQYQQPPPQQHQPMRYMPKHFALEKQLWADTPPKTNDEAMRSTAGRPSHALVVFGFGGRMVVAKPLVSMHLRTSTGNESGGTISAHGPISIYSLNQVVCSSGEDGDSMGGNGRLHFAWLSGNALAGPLVGGGNVSQKDLLKWIDERASKCHVEEPECRNPESLRMLWGLLKVACQHYGRLRSVGVTGTGASQEDQGPESALAELLSSHKDRNEGGWANGGTAAKSNPLQPMPSEHEMQLTSREITRLLVAGKIKEALQCSRQGHLWAPALVLARQLGERTYVETCADMAQHLFTLGSPLRTLCLLLSGQPKEVFAGLSSPMEVSTLQEDFGQEGYGSMLDDWQENLAVMAANRTDGDERVIIHLGDCLWRSRGEVAAAHMCYMVADAQLEAYSSTARVCLIGADHWKGTRSFVTPEAIQRTEIYEYAKVLGNPQCVLLPFQPYKIVYAAMLAEAGRTHEAQKYCQGVLKLLKNSGRSPEVEACKESAIALSDRLMNHSKGGGSNIQKGIIGGFVKFIDGKLQKFVGGPPTAVPSVNVGGNNEIGVMRANGGSMRDLRIGSSPSVHDPVSAMPKSSDRMPPRSVSEPDIARASRPKSMDGGSAGSESPLSRPAGIMFKSLSGVFRFLVPRIKKEANMGSENQFIYDEKLKTWRFRDDDGSADEPPDLGPPPTVPAVKSMPSTNLPGDTASRQVSPPSDALSAPPGNGPASDSNAPPRAGVLQGSESSAGSGASTGPGIPAVPPTGPNMFSARRGVRSRYVDTFNKGGGATVTPSRGTFTPLPFMPASAGVGGSGGPTFFVPAPVPTGQSDSESKDVLDGGVGSGETFASSSFLTPPVSVGSGLSGSVRPTFFVPAPVPITQADSESRDVVDGRVEGGVVTDQGDEKMSGVGGIGSVQGGRRRPLSQSMGRKSPPLSSSGPASQSSRSSVLPSGSAMLMRSTSSSEVTQGTGLLDESMCHVTTATSAESTSWGGSERDHGRAASWGGGYTAATSPVSEANTYYGDFSSARPNSQCMETYGSCEKPPRGIEGAKSGEQSTRSLLGMGQSGVGLGGKVGGGVSLAELGRERADRRSGGGMSFDDMDEVPF</sequence>
<feature type="compositionally biased region" description="Gly residues" evidence="7">
    <location>
        <begin position="303"/>
        <end position="318"/>
    </location>
</feature>
<feature type="region of interest" description="Disordered" evidence="7">
    <location>
        <begin position="1057"/>
        <end position="1078"/>
    </location>
</feature>
<dbReference type="EMBL" id="BFEA01000020">
    <property type="protein sequence ID" value="GBG61429.1"/>
    <property type="molecule type" value="Genomic_DNA"/>
</dbReference>